<dbReference type="InterPro" id="IPR037185">
    <property type="entry name" value="EmrE-like"/>
</dbReference>
<evidence type="ECO:0000256" key="4">
    <source>
        <dbReference type="ARBA" id="ARBA00023136"/>
    </source>
</evidence>
<feature type="signal peptide" evidence="6">
    <location>
        <begin position="1"/>
        <end position="19"/>
    </location>
</feature>
<dbReference type="EMBL" id="DXGI01000245">
    <property type="protein sequence ID" value="HIW78785.1"/>
    <property type="molecule type" value="Genomic_DNA"/>
</dbReference>
<keyword evidence="6" id="KW-0732">Signal</keyword>
<feature type="transmembrane region" description="Helical" evidence="5">
    <location>
        <begin position="121"/>
        <end position="139"/>
    </location>
</feature>
<feature type="transmembrane region" description="Helical" evidence="5">
    <location>
        <begin position="175"/>
        <end position="196"/>
    </location>
</feature>
<accession>A0A9D1R0X3</accession>
<feature type="domain" description="EamA" evidence="7">
    <location>
        <begin position="147"/>
        <end position="274"/>
    </location>
</feature>
<gene>
    <name evidence="8" type="ORF">H9874_06540</name>
</gene>
<feature type="transmembrane region" description="Helical" evidence="5">
    <location>
        <begin position="145"/>
        <end position="163"/>
    </location>
</feature>
<feature type="chain" id="PRO_5038384498" evidence="6">
    <location>
        <begin position="20"/>
        <end position="280"/>
    </location>
</feature>
<feature type="transmembrane region" description="Helical" evidence="5">
    <location>
        <begin position="38"/>
        <end position="56"/>
    </location>
</feature>
<feature type="transmembrane region" description="Helical" evidence="5">
    <location>
        <begin position="202"/>
        <end position="221"/>
    </location>
</feature>
<dbReference type="Pfam" id="PF00892">
    <property type="entry name" value="EamA"/>
    <property type="match status" value="2"/>
</dbReference>
<feature type="transmembrane region" description="Helical" evidence="5">
    <location>
        <begin position="68"/>
        <end position="86"/>
    </location>
</feature>
<dbReference type="AlphaFoldDB" id="A0A9D1R0X3"/>
<keyword evidence="4 5" id="KW-0472">Membrane</keyword>
<feature type="transmembrane region" description="Helical" evidence="5">
    <location>
        <begin position="228"/>
        <end position="250"/>
    </location>
</feature>
<feature type="transmembrane region" description="Helical" evidence="5">
    <location>
        <begin position="92"/>
        <end position="112"/>
    </location>
</feature>
<comment type="subcellular location">
    <subcellularLocation>
        <location evidence="1">Membrane</location>
        <topology evidence="1">Multi-pass membrane protein</topology>
    </subcellularLocation>
</comment>
<dbReference type="Proteomes" id="UP000824264">
    <property type="component" value="Unassembled WGS sequence"/>
</dbReference>
<reference evidence="8" key="1">
    <citation type="journal article" date="2021" name="PeerJ">
        <title>Extensive microbial diversity within the chicken gut microbiome revealed by metagenomics and culture.</title>
        <authorList>
            <person name="Gilroy R."/>
            <person name="Ravi A."/>
            <person name="Getino M."/>
            <person name="Pursley I."/>
            <person name="Horton D.L."/>
            <person name="Alikhan N.F."/>
            <person name="Baker D."/>
            <person name="Gharbi K."/>
            <person name="Hall N."/>
            <person name="Watson M."/>
            <person name="Adriaenssens E.M."/>
            <person name="Foster-Nyarko E."/>
            <person name="Jarju S."/>
            <person name="Secka A."/>
            <person name="Antonio M."/>
            <person name="Oren A."/>
            <person name="Chaudhuri R.R."/>
            <person name="La Ragione R."/>
            <person name="Hildebrand F."/>
            <person name="Pallen M.J."/>
        </authorList>
    </citation>
    <scope>NUCLEOTIDE SEQUENCE</scope>
    <source>
        <strain evidence="8">ChiSxjej5B17-1746</strain>
    </source>
</reference>
<dbReference type="SUPFAM" id="SSF103481">
    <property type="entry name" value="Multidrug resistance efflux transporter EmrE"/>
    <property type="match status" value="2"/>
</dbReference>
<name>A0A9D1R0X3_9BACT</name>
<protein>
    <submittedName>
        <fullName evidence="8">DMT family transporter</fullName>
    </submittedName>
</protein>
<organism evidence="8 9">
    <name type="scientific">Candidatus Bilophila faecipullorum</name>
    <dbReference type="NCBI Taxonomy" id="2838482"/>
    <lineage>
        <taxon>Bacteria</taxon>
        <taxon>Pseudomonadati</taxon>
        <taxon>Thermodesulfobacteriota</taxon>
        <taxon>Desulfovibrionia</taxon>
        <taxon>Desulfovibrionales</taxon>
        <taxon>Desulfovibrionaceae</taxon>
        <taxon>Bilophila</taxon>
    </lineage>
</organism>
<feature type="transmembrane region" description="Helical" evidence="5">
    <location>
        <begin position="256"/>
        <end position="276"/>
    </location>
</feature>
<reference evidence="8" key="2">
    <citation type="submission" date="2021-04" db="EMBL/GenBank/DDBJ databases">
        <authorList>
            <person name="Gilroy R."/>
        </authorList>
    </citation>
    <scope>NUCLEOTIDE SEQUENCE</scope>
    <source>
        <strain evidence="8">ChiSxjej5B17-1746</strain>
    </source>
</reference>
<sequence length="280" mass="29636">MSSTMCTALLTLLAMTLFAANSVLCRLALLEYRMEPVTYTAVRLISGAIMLWLIMAVRHKNVFKAGNWQGALTLFIYMACFSWAYVELPTAVGTLIIAVAVQTTMLGCGFFMGERPSRQQGLGIGVALVGLVFLLLPGLTAPPLFSSLIIFISGSSWGLYCLCGKGVSDPAASTAGNFVKAVPLALIMMICLPSQVAFDNPGIWYALAAGALASAGGYVIWYMVVVRFTVTVAAVVQLSVPVITAIGGVLFVNEPITMRVALSSAAILGGIFFATATRRP</sequence>
<evidence type="ECO:0000256" key="6">
    <source>
        <dbReference type="SAM" id="SignalP"/>
    </source>
</evidence>
<evidence type="ECO:0000256" key="3">
    <source>
        <dbReference type="ARBA" id="ARBA00022989"/>
    </source>
</evidence>
<dbReference type="InterPro" id="IPR050638">
    <property type="entry name" value="AA-Vitamin_Transporters"/>
</dbReference>
<evidence type="ECO:0000256" key="5">
    <source>
        <dbReference type="SAM" id="Phobius"/>
    </source>
</evidence>
<keyword evidence="3 5" id="KW-1133">Transmembrane helix</keyword>
<dbReference type="PANTHER" id="PTHR32322:SF9">
    <property type="entry name" value="AMINO-ACID METABOLITE EFFLUX PUMP-RELATED"/>
    <property type="match status" value="1"/>
</dbReference>
<evidence type="ECO:0000313" key="8">
    <source>
        <dbReference type="EMBL" id="HIW78785.1"/>
    </source>
</evidence>
<evidence type="ECO:0000256" key="1">
    <source>
        <dbReference type="ARBA" id="ARBA00004141"/>
    </source>
</evidence>
<evidence type="ECO:0000256" key="2">
    <source>
        <dbReference type="ARBA" id="ARBA00022692"/>
    </source>
</evidence>
<evidence type="ECO:0000259" key="7">
    <source>
        <dbReference type="Pfam" id="PF00892"/>
    </source>
</evidence>
<proteinExistence type="predicted"/>
<feature type="domain" description="EamA" evidence="7">
    <location>
        <begin position="8"/>
        <end position="135"/>
    </location>
</feature>
<keyword evidence="2 5" id="KW-0812">Transmembrane</keyword>
<dbReference type="InterPro" id="IPR000620">
    <property type="entry name" value="EamA_dom"/>
</dbReference>
<dbReference type="GO" id="GO:0016020">
    <property type="term" value="C:membrane"/>
    <property type="evidence" value="ECO:0007669"/>
    <property type="project" value="UniProtKB-SubCell"/>
</dbReference>
<comment type="caution">
    <text evidence="8">The sequence shown here is derived from an EMBL/GenBank/DDBJ whole genome shotgun (WGS) entry which is preliminary data.</text>
</comment>
<dbReference type="PANTHER" id="PTHR32322">
    <property type="entry name" value="INNER MEMBRANE TRANSPORTER"/>
    <property type="match status" value="1"/>
</dbReference>
<evidence type="ECO:0000313" key="9">
    <source>
        <dbReference type="Proteomes" id="UP000824264"/>
    </source>
</evidence>